<dbReference type="HOGENOM" id="CLU_077795_2_0_9"/>
<gene>
    <name evidence="6" type="ORF">VN24_04500</name>
</gene>
<dbReference type="Pfam" id="PF01081">
    <property type="entry name" value="Aldolase"/>
    <property type="match status" value="1"/>
</dbReference>
<accession>A0A0D5NF39</accession>
<evidence type="ECO:0000313" key="7">
    <source>
        <dbReference type="Proteomes" id="UP000032633"/>
    </source>
</evidence>
<dbReference type="PANTHER" id="PTHR30246:SF1">
    <property type="entry name" value="2-DEHYDRO-3-DEOXY-6-PHOSPHOGALACTONATE ALDOLASE-RELATED"/>
    <property type="match status" value="1"/>
</dbReference>
<keyword evidence="5" id="KW-0119">Carbohydrate metabolism</keyword>
<dbReference type="Proteomes" id="UP000032633">
    <property type="component" value="Chromosome"/>
</dbReference>
<evidence type="ECO:0000256" key="2">
    <source>
        <dbReference type="ARBA" id="ARBA00006906"/>
    </source>
</evidence>
<dbReference type="RefSeq" id="WP_045669440.1">
    <property type="nucleotide sequence ID" value="NZ_CP011058.1"/>
</dbReference>
<name>A0A0D5NF39_9BACL</name>
<dbReference type="KEGG" id="pbj:VN24_04500"/>
<dbReference type="Gene3D" id="3.20.20.70">
    <property type="entry name" value="Aldolase class I"/>
    <property type="match status" value="1"/>
</dbReference>
<evidence type="ECO:0000313" key="6">
    <source>
        <dbReference type="EMBL" id="AJY74004.1"/>
    </source>
</evidence>
<dbReference type="SUPFAM" id="SSF51569">
    <property type="entry name" value="Aldolase"/>
    <property type="match status" value="1"/>
</dbReference>
<dbReference type="OrthoDB" id="9802667at2"/>
<evidence type="ECO:0000256" key="3">
    <source>
        <dbReference type="ARBA" id="ARBA00011233"/>
    </source>
</evidence>
<protein>
    <submittedName>
        <fullName evidence="6">2-dehydro-3-deoxyphosphogluconate aldolase</fullName>
    </submittedName>
</protein>
<evidence type="ECO:0000256" key="1">
    <source>
        <dbReference type="ARBA" id="ARBA00004761"/>
    </source>
</evidence>
<dbReference type="NCBIfam" id="TIGR01182">
    <property type="entry name" value="eda"/>
    <property type="match status" value="1"/>
</dbReference>
<dbReference type="InterPro" id="IPR013785">
    <property type="entry name" value="Aldolase_TIM"/>
</dbReference>
<dbReference type="EMBL" id="CP011058">
    <property type="protein sequence ID" value="AJY74004.1"/>
    <property type="molecule type" value="Genomic_DNA"/>
</dbReference>
<keyword evidence="7" id="KW-1185">Reference proteome</keyword>
<comment type="pathway">
    <text evidence="1">Carbohydrate acid metabolism.</text>
</comment>
<dbReference type="AlphaFoldDB" id="A0A0D5NF39"/>
<dbReference type="GO" id="GO:0016829">
    <property type="term" value="F:lyase activity"/>
    <property type="evidence" value="ECO:0007669"/>
    <property type="project" value="UniProtKB-KW"/>
</dbReference>
<evidence type="ECO:0000256" key="4">
    <source>
        <dbReference type="ARBA" id="ARBA00023239"/>
    </source>
</evidence>
<dbReference type="PATRIC" id="fig|1126833.4.peg.990"/>
<dbReference type="CDD" id="cd00452">
    <property type="entry name" value="KDPG_aldolase"/>
    <property type="match status" value="1"/>
</dbReference>
<dbReference type="PANTHER" id="PTHR30246">
    <property type="entry name" value="2-KETO-3-DEOXY-6-PHOSPHOGLUCONATE ALDOLASE"/>
    <property type="match status" value="1"/>
</dbReference>
<reference evidence="6 7" key="1">
    <citation type="journal article" date="2015" name="J. Biotechnol.">
        <title>Complete genome sequence of Paenibacillus beijingensis 7188(T) (=DSM 24997(T)), a novel rhizobacterium from jujube garden soil.</title>
        <authorList>
            <person name="Kwak Y."/>
            <person name="Shin J.H."/>
        </authorList>
    </citation>
    <scope>NUCLEOTIDE SEQUENCE [LARGE SCALE GENOMIC DNA]</scope>
    <source>
        <strain evidence="6 7">DSM 24997</strain>
    </source>
</reference>
<comment type="subunit">
    <text evidence="3">Homotrimer.</text>
</comment>
<dbReference type="InterPro" id="IPR000887">
    <property type="entry name" value="Aldlse_KDPG_KHG"/>
</dbReference>
<organism evidence="6 7">
    <name type="scientific">Paenibacillus beijingensis</name>
    <dbReference type="NCBI Taxonomy" id="1126833"/>
    <lineage>
        <taxon>Bacteria</taxon>
        <taxon>Bacillati</taxon>
        <taxon>Bacillota</taxon>
        <taxon>Bacilli</taxon>
        <taxon>Bacillales</taxon>
        <taxon>Paenibacillaceae</taxon>
        <taxon>Paenibacillus</taxon>
    </lineage>
</organism>
<sequence length="224" mass="24174">MKRTNGRGEWPVSLLNVLLEEKIVAIFRGIEDRHADRAARALADGGIRLMEVTMNTDGALGIIARWRSLFGSEAYIGAGTVLDLKQAKEAEAAGAQFLISPNLDEEVVAYGASRGLSVWPGVMTPTEIVRAWKAGAEAVKIFPMTSLGLAYLSELKAPLNHIPMMATGGVTLDNIADYFKSGAAAVGMGSKLVNLDWVREGRFDLVEERARAFVSVVKAYVHAN</sequence>
<comment type="similarity">
    <text evidence="2">Belongs to the KHG/KDPG aldolase family.</text>
</comment>
<keyword evidence="4" id="KW-0456">Lyase</keyword>
<proteinExistence type="inferred from homology"/>
<evidence type="ECO:0000256" key="5">
    <source>
        <dbReference type="ARBA" id="ARBA00023277"/>
    </source>
</evidence>
<reference evidence="7" key="2">
    <citation type="submission" date="2015-03" db="EMBL/GenBank/DDBJ databases">
        <title>Genome sequence of Paenibacillus beijingensis strain DSM 24997T.</title>
        <authorList>
            <person name="Kwak Y."/>
            <person name="Shin J.-H."/>
        </authorList>
    </citation>
    <scope>NUCLEOTIDE SEQUENCE [LARGE SCALE GENOMIC DNA]</scope>
    <source>
        <strain evidence="7">DSM 24997</strain>
    </source>
</reference>
<dbReference type="STRING" id="1126833.VN24_04500"/>